<protein>
    <submittedName>
        <fullName evidence="1">Uncharacterized protein</fullName>
    </submittedName>
</protein>
<accession>A0A9P8F2W6</accession>
<reference evidence="1" key="2">
    <citation type="submission" date="2021-08" db="EMBL/GenBank/DDBJ databases">
        <authorList>
            <person name="Gostincar C."/>
            <person name="Sun X."/>
            <person name="Song Z."/>
            <person name="Gunde-Cimerman N."/>
        </authorList>
    </citation>
    <scope>NUCLEOTIDE SEQUENCE</scope>
    <source>
        <strain evidence="1">EXF-9298</strain>
    </source>
</reference>
<evidence type="ECO:0000313" key="2">
    <source>
        <dbReference type="Proteomes" id="UP000729357"/>
    </source>
</evidence>
<keyword evidence="2" id="KW-1185">Reference proteome</keyword>
<proteinExistence type="predicted"/>
<dbReference type="Proteomes" id="UP000729357">
    <property type="component" value="Unassembled WGS sequence"/>
</dbReference>
<comment type="caution">
    <text evidence="1">The sequence shown here is derived from an EMBL/GenBank/DDBJ whole genome shotgun (WGS) entry which is preliminary data.</text>
</comment>
<dbReference type="AlphaFoldDB" id="A0A9P8F2W6"/>
<feature type="non-terminal residue" evidence="1">
    <location>
        <position position="1"/>
    </location>
</feature>
<gene>
    <name evidence="1" type="ORF">KCU98_g21310</name>
</gene>
<organism evidence="1 2">
    <name type="scientific">Aureobasidium melanogenum</name>
    <name type="common">Aureobasidium pullulans var. melanogenum</name>
    <dbReference type="NCBI Taxonomy" id="46634"/>
    <lineage>
        <taxon>Eukaryota</taxon>
        <taxon>Fungi</taxon>
        <taxon>Dikarya</taxon>
        <taxon>Ascomycota</taxon>
        <taxon>Pezizomycotina</taxon>
        <taxon>Dothideomycetes</taxon>
        <taxon>Dothideomycetidae</taxon>
        <taxon>Dothideales</taxon>
        <taxon>Saccotheciaceae</taxon>
        <taxon>Aureobasidium</taxon>
    </lineage>
</organism>
<name>A0A9P8F2W6_AURME</name>
<reference evidence="1" key="1">
    <citation type="journal article" date="2021" name="J Fungi (Basel)">
        <title>Virulence traits and population genomics of the black yeast Aureobasidium melanogenum.</title>
        <authorList>
            <person name="Cernosa A."/>
            <person name="Sun X."/>
            <person name="Gostincar C."/>
            <person name="Fang C."/>
            <person name="Gunde-Cimerman N."/>
            <person name="Song Z."/>
        </authorList>
    </citation>
    <scope>NUCLEOTIDE SEQUENCE</scope>
    <source>
        <strain evidence="1">EXF-9298</strain>
    </source>
</reference>
<sequence>MAMMAVRNGGEQDTNKYYYGNFFHSCLPFYQAPPHQVLQPNLTVYSHANYALANYCGYRQAVALSTNMSNLSDQDAKGYFFDMECPELTGSEPS</sequence>
<evidence type="ECO:0000313" key="1">
    <source>
        <dbReference type="EMBL" id="KAG9926481.1"/>
    </source>
</evidence>
<dbReference type="EMBL" id="JAHFXS010007353">
    <property type="protein sequence ID" value="KAG9926481.1"/>
    <property type="molecule type" value="Genomic_DNA"/>
</dbReference>